<dbReference type="OrthoDB" id="1148709at2"/>
<dbReference type="Pfam" id="PF01063">
    <property type="entry name" value="Aminotran_4"/>
    <property type="match status" value="1"/>
</dbReference>
<dbReference type="InterPro" id="IPR043132">
    <property type="entry name" value="BCAT-like_C"/>
</dbReference>
<dbReference type="STRING" id="1679444.PYTT_0327"/>
<accession>A0A1C7PEU6</accession>
<dbReference type="RefSeq" id="WP_067772782.1">
    <property type="nucleotide sequence ID" value="NZ_JACVVN010000002.1"/>
</dbReference>
<dbReference type="Gene3D" id="3.30.470.10">
    <property type="match status" value="1"/>
</dbReference>
<keyword evidence="2" id="KW-1185">Reference proteome</keyword>
<name>A0A1C7PEU6_9BACT</name>
<organism evidence="1 2">
    <name type="scientific">Akkermansia glycaniphila</name>
    <dbReference type="NCBI Taxonomy" id="1679444"/>
    <lineage>
        <taxon>Bacteria</taxon>
        <taxon>Pseudomonadati</taxon>
        <taxon>Verrucomicrobiota</taxon>
        <taxon>Verrucomicrobiia</taxon>
        <taxon>Verrucomicrobiales</taxon>
        <taxon>Akkermansiaceae</taxon>
        <taxon>Akkermansia</taxon>
    </lineage>
</organism>
<evidence type="ECO:0000313" key="1">
    <source>
        <dbReference type="EMBL" id="SEH73502.1"/>
    </source>
</evidence>
<proteinExistence type="predicted"/>
<dbReference type="KEGG" id="agl:PYTT_0327"/>
<dbReference type="InterPro" id="IPR043131">
    <property type="entry name" value="BCAT-like_N"/>
</dbReference>
<dbReference type="EMBL" id="LT629973">
    <property type="protein sequence ID" value="SEH73502.1"/>
    <property type="molecule type" value="Genomic_DNA"/>
</dbReference>
<dbReference type="InterPro" id="IPR036038">
    <property type="entry name" value="Aminotransferase-like"/>
</dbReference>
<dbReference type="InterPro" id="IPR001544">
    <property type="entry name" value="Aminotrans_IV"/>
</dbReference>
<dbReference type="Gene3D" id="3.20.10.10">
    <property type="entry name" value="D-amino Acid Aminotransferase, subunit A, domain 2"/>
    <property type="match status" value="1"/>
</dbReference>
<dbReference type="Proteomes" id="UP000176204">
    <property type="component" value="Chromosome I"/>
</dbReference>
<dbReference type="SUPFAM" id="SSF56752">
    <property type="entry name" value="D-aminoacid aminotransferase-like PLP-dependent enzymes"/>
    <property type="match status" value="1"/>
</dbReference>
<gene>
    <name evidence="1" type="ORF">PYTT_0327</name>
</gene>
<dbReference type="GO" id="GO:0008483">
    <property type="term" value="F:transaminase activity"/>
    <property type="evidence" value="ECO:0007669"/>
    <property type="project" value="UniProtKB-KW"/>
</dbReference>
<protein>
    <submittedName>
        <fullName evidence="1">Aminotransferase class iv</fullName>
    </submittedName>
</protein>
<keyword evidence="1" id="KW-0032">Aminotransferase</keyword>
<dbReference type="AlphaFoldDB" id="A0A1C7PEU6"/>
<reference evidence="2" key="1">
    <citation type="submission" date="2016-09" db="EMBL/GenBank/DDBJ databases">
        <authorList>
            <person name="Koehorst J."/>
        </authorList>
    </citation>
    <scope>NUCLEOTIDE SEQUENCE [LARGE SCALE GENOMIC DNA]</scope>
</reference>
<keyword evidence="1" id="KW-0808">Transferase</keyword>
<evidence type="ECO:0000313" key="2">
    <source>
        <dbReference type="Proteomes" id="UP000176204"/>
    </source>
</evidence>
<sequence length="201" mass="22228">MCRLLFESIRVQDGRPCLLEYHQARVNRSLDAGCAFDLAQAVRGMRLPEKGVFKLRVSYASDGGPGAVACDAYAPRVVRSLRLVECPALRYDRKFEDRRALLAARAVAADADEAVLTREGWVTDASYANLAFGRPGDWVTPSTFLLAGTKRAFLLDEGLLRECPVHVRDLPRYEFVTLINAMLDPGDVMVPFAALKGLELP</sequence>